<proteinExistence type="predicted"/>
<gene>
    <name evidence="1" type="ORF">ACFOWX_05995</name>
</gene>
<evidence type="ECO:0000313" key="1">
    <source>
        <dbReference type="EMBL" id="MFC4291963.1"/>
    </source>
</evidence>
<protein>
    <submittedName>
        <fullName evidence="1">Uncharacterized protein</fullName>
    </submittedName>
</protein>
<dbReference type="EMBL" id="JBHSDH010000013">
    <property type="protein sequence ID" value="MFC4291963.1"/>
    <property type="molecule type" value="Genomic_DNA"/>
</dbReference>
<organism evidence="1 2">
    <name type="scientific">Sphingorhabdus arenilitoris</name>
    <dbReference type="NCBI Taxonomy" id="1490041"/>
    <lineage>
        <taxon>Bacteria</taxon>
        <taxon>Pseudomonadati</taxon>
        <taxon>Pseudomonadota</taxon>
        <taxon>Alphaproteobacteria</taxon>
        <taxon>Sphingomonadales</taxon>
        <taxon>Sphingomonadaceae</taxon>
        <taxon>Sphingorhabdus</taxon>
    </lineage>
</organism>
<name>A0ABV8RF07_9SPHN</name>
<accession>A0ABV8RF07</accession>
<sequence>MWTLIIFAVIAWFVFSHFKKKKYEAEAKKWNVDHRREPGVKKVQSRIKWKDLP</sequence>
<comment type="caution">
    <text evidence="1">The sequence shown here is derived from an EMBL/GenBank/DDBJ whole genome shotgun (WGS) entry which is preliminary data.</text>
</comment>
<dbReference type="Proteomes" id="UP001595887">
    <property type="component" value="Unassembled WGS sequence"/>
</dbReference>
<keyword evidence="2" id="KW-1185">Reference proteome</keyword>
<dbReference type="RefSeq" id="WP_381422259.1">
    <property type="nucleotide sequence ID" value="NZ_JBHSDH010000013.1"/>
</dbReference>
<evidence type="ECO:0000313" key="2">
    <source>
        <dbReference type="Proteomes" id="UP001595887"/>
    </source>
</evidence>
<reference evidence="2" key="1">
    <citation type="journal article" date="2019" name="Int. J. Syst. Evol. Microbiol.">
        <title>The Global Catalogue of Microorganisms (GCM) 10K type strain sequencing project: providing services to taxonomists for standard genome sequencing and annotation.</title>
        <authorList>
            <consortium name="The Broad Institute Genomics Platform"/>
            <consortium name="The Broad Institute Genome Sequencing Center for Infectious Disease"/>
            <person name="Wu L."/>
            <person name="Ma J."/>
        </authorList>
    </citation>
    <scope>NUCLEOTIDE SEQUENCE [LARGE SCALE GENOMIC DNA]</scope>
    <source>
        <strain evidence="2">CECT 8531</strain>
    </source>
</reference>